<name>A0A7Z2RMF5_VIBPH</name>
<organism evidence="1">
    <name type="scientific">Vibrio parahaemolyticus</name>
    <dbReference type="NCBI Taxonomy" id="670"/>
    <lineage>
        <taxon>Bacteria</taxon>
        <taxon>Pseudomonadati</taxon>
        <taxon>Pseudomonadota</taxon>
        <taxon>Gammaproteobacteria</taxon>
        <taxon>Vibrionales</taxon>
        <taxon>Vibrionaceae</taxon>
        <taxon>Vibrio</taxon>
    </lineage>
</organism>
<evidence type="ECO:0000313" key="1">
    <source>
        <dbReference type="EMBL" id="HAS6679598.1"/>
    </source>
</evidence>
<protein>
    <submittedName>
        <fullName evidence="1">DUF4917 family protein</fullName>
    </submittedName>
</protein>
<dbReference type="Pfam" id="PF16263">
    <property type="entry name" value="DUF4917"/>
    <property type="match status" value="1"/>
</dbReference>
<dbReference type="RefSeq" id="WP_114867931.1">
    <property type="nucleotide sequence ID" value="NZ_CP034298.1"/>
</dbReference>
<reference evidence="1" key="1">
    <citation type="journal article" date="2018" name="Genome Biol.">
        <title>SKESA: strategic k-mer extension for scrupulous assemblies.</title>
        <authorList>
            <person name="Souvorov A."/>
            <person name="Agarwala R."/>
            <person name="Lipman D.J."/>
        </authorList>
    </citation>
    <scope>NUCLEOTIDE SEQUENCE</scope>
    <source>
        <strain evidence="1">1930</strain>
    </source>
</reference>
<dbReference type="Proteomes" id="UP000856022">
    <property type="component" value="Unassembled WGS sequence"/>
</dbReference>
<reference evidence="2 3" key="2">
    <citation type="submission" date="2018-12" db="EMBL/GenBank/DDBJ databases">
        <title>Genomic insights into the evolutionary origins and pathogenicity of five Vibrio parahaemolyticus strains isolated from the shrimp with acute hepatopancreatic necrosis disease (AHPND).</title>
        <authorList>
            <person name="Yang Q."/>
            <person name="Dong X."/>
            <person name="Xie G."/>
            <person name="Fu S."/>
            <person name="Zou P."/>
            <person name="Sun J."/>
            <person name="Wang Y."/>
            <person name="Huang J."/>
        </authorList>
    </citation>
    <scope>NUCLEOTIDE SEQUENCE [LARGE SCALE GENOMIC DNA]</scope>
    <source>
        <strain evidence="2 3">20160303005-1</strain>
    </source>
</reference>
<evidence type="ECO:0000313" key="2">
    <source>
        <dbReference type="EMBL" id="QHH10960.1"/>
    </source>
</evidence>
<dbReference type="AlphaFoldDB" id="A0A7Z2RMF5"/>
<dbReference type="EMBL" id="DACQKT010000016">
    <property type="protein sequence ID" value="HAS6679598.1"/>
    <property type="molecule type" value="Genomic_DNA"/>
</dbReference>
<gene>
    <name evidence="2" type="ORF">EHC69_17435</name>
    <name evidence="1" type="ORF">I7278_22700</name>
</gene>
<accession>A0A7Z2RMF5</accession>
<dbReference type="InterPro" id="IPR032581">
    <property type="entry name" value="DUF4917"/>
</dbReference>
<dbReference type="EMBL" id="CP034298">
    <property type="protein sequence ID" value="QHH10960.1"/>
    <property type="molecule type" value="Genomic_DNA"/>
</dbReference>
<proteinExistence type="predicted"/>
<dbReference type="Proteomes" id="UP000464718">
    <property type="component" value="Chromosome i"/>
</dbReference>
<sequence length="329" mass="38724">MPLLTFNQTLEQLEAGERPSILLANGFSRAWPNGNNIFNYENLFDEADFGDRDNEIREIFDRFRTFDFEKVMHSLQSAEQVCLTYGVDEEIINQIHEDQDQLKEALIEVIAETHPHRPSEIEDDEFIRTREFLVQFKEVFSLNYDMLLYWAVNKTNLAPNRPDRWCGKKDGFNGQEWQSRQQNLHFLHGGLHLYDNGSGIHKRVYDHEDWDAIVDQVRRWLDAGEFPLFVSEPTFQKKLEKIEHNPYLNSCYQALGKLEGTLYIHGHSIAENDRHIFDQINKSRVNKVFISIFGDEDGEANQESMANARRFLNRRIAIDYYNSNTTPIW</sequence>
<evidence type="ECO:0000313" key="3">
    <source>
        <dbReference type="Proteomes" id="UP000464718"/>
    </source>
</evidence>
<reference evidence="1" key="3">
    <citation type="submission" date="2019-12" db="EMBL/GenBank/DDBJ databases">
        <authorList>
            <consortium name="NCBI Pathogen Detection Project"/>
        </authorList>
    </citation>
    <scope>NUCLEOTIDE SEQUENCE</scope>
    <source>
        <strain evidence="1">1930</strain>
    </source>
</reference>